<name>A0A562RIJ4_9BACT</name>
<sequence length="297" mass="32961">MRRVLVTGADGQLGHALASMLYSLPKEFFPVLTDHASMDITDVKKVNDICEQTDPDIIVNCAAYTAVDMAEVEAHQAFAVNEKGAANVAMAAFRMKIPMLHFSTDYVFDGSNNIPYTEEDSAAPLSVYGHSKLAGEFAVMATCPWAVIIRTGWLYSPFRSNFFTTISRIARERGKLEIICDQVGTPTYAKDLASAAVHVFRSMDGLTCDEMYKYKGVYHYSNEGVCSWYDFACAIVDLAGITCVVDPIETKDYPQTAQRPHFSVMNKSKFKNCFHTKISHWQRSLAACMESSGISSQ</sequence>
<dbReference type="AlphaFoldDB" id="A0A562RIJ4"/>
<dbReference type="Proteomes" id="UP000318307">
    <property type="component" value="Unassembled WGS sequence"/>
</dbReference>
<dbReference type="SUPFAM" id="SSF51735">
    <property type="entry name" value="NAD(P)-binding Rossmann-fold domains"/>
    <property type="match status" value="1"/>
</dbReference>
<gene>
    <name evidence="8" type="ORF">LZ24_02393</name>
</gene>
<comment type="pathway">
    <text evidence="1 6">Carbohydrate biosynthesis; dTDP-L-rhamnose biosynthesis.</text>
</comment>
<keyword evidence="9" id="KW-1185">Reference proteome</keyword>
<accession>A0A562RIJ4</accession>
<dbReference type="CDD" id="cd05254">
    <property type="entry name" value="dTDP_HR_like_SDR_e"/>
    <property type="match status" value="1"/>
</dbReference>
<dbReference type="InterPro" id="IPR029903">
    <property type="entry name" value="RmlD-like-bd"/>
</dbReference>
<evidence type="ECO:0000256" key="6">
    <source>
        <dbReference type="RuleBase" id="RU364082"/>
    </source>
</evidence>
<evidence type="ECO:0000256" key="4">
    <source>
        <dbReference type="ARBA" id="ARBA00017099"/>
    </source>
</evidence>
<comment type="function">
    <text evidence="6">Catalyzes the reduction of dTDP-6-deoxy-L-lyxo-4-hexulose to yield dTDP-L-rhamnose.</text>
</comment>
<dbReference type="GO" id="GO:0019305">
    <property type="term" value="P:dTDP-rhamnose biosynthetic process"/>
    <property type="evidence" value="ECO:0007669"/>
    <property type="project" value="UniProtKB-UniPathway"/>
</dbReference>
<proteinExistence type="inferred from homology"/>
<dbReference type="InterPro" id="IPR005913">
    <property type="entry name" value="dTDP_dehydrorham_reduct"/>
</dbReference>
<dbReference type="PANTHER" id="PTHR10491">
    <property type="entry name" value="DTDP-4-DEHYDRORHAMNOSE REDUCTASE"/>
    <property type="match status" value="1"/>
</dbReference>
<dbReference type="Gene3D" id="3.40.50.720">
    <property type="entry name" value="NAD(P)-binding Rossmann-like Domain"/>
    <property type="match status" value="1"/>
</dbReference>
<dbReference type="EC" id="1.1.1.133" evidence="3 6"/>
<evidence type="ECO:0000256" key="1">
    <source>
        <dbReference type="ARBA" id="ARBA00004781"/>
    </source>
</evidence>
<dbReference type="NCBIfam" id="TIGR01214">
    <property type="entry name" value="rmlD"/>
    <property type="match status" value="1"/>
</dbReference>
<dbReference type="GO" id="GO:0008831">
    <property type="term" value="F:dTDP-4-dehydrorhamnose reductase activity"/>
    <property type="evidence" value="ECO:0007669"/>
    <property type="project" value="UniProtKB-EC"/>
</dbReference>
<dbReference type="Gene3D" id="3.90.25.10">
    <property type="entry name" value="UDP-galactose 4-epimerase, domain 1"/>
    <property type="match status" value="1"/>
</dbReference>
<dbReference type="GO" id="GO:0005829">
    <property type="term" value="C:cytosol"/>
    <property type="evidence" value="ECO:0007669"/>
    <property type="project" value="TreeGrafter"/>
</dbReference>
<dbReference type="UniPathway" id="UPA00124"/>
<comment type="catalytic activity">
    <reaction evidence="5">
        <text>dTDP-beta-L-rhamnose + NADP(+) = dTDP-4-dehydro-beta-L-rhamnose + NADPH + H(+)</text>
        <dbReference type="Rhea" id="RHEA:21796"/>
        <dbReference type="ChEBI" id="CHEBI:15378"/>
        <dbReference type="ChEBI" id="CHEBI:57510"/>
        <dbReference type="ChEBI" id="CHEBI:57783"/>
        <dbReference type="ChEBI" id="CHEBI:58349"/>
        <dbReference type="ChEBI" id="CHEBI:62830"/>
        <dbReference type="EC" id="1.1.1.133"/>
    </reaction>
</comment>
<keyword evidence="6" id="KW-0560">Oxidoreductase</keyword>
<comment type="caution">
    <text evidence="8">The sequence shown here is derived from an EMBL/GenBank/DDBJ whole genome shotgun (WGS) entry which is preliminary data.</text>
</comment>
<feature type="domain" description="RmlD-like substrate binding" evidence="7">
    <location>
        <begin position="3"/>
        <end position="291"/>
    </location>
</feature>
<evidence type="ECO:0000256" key="2">
    <source>
        <dbReference type="ARBA" id="ARBA00010944"/>
    </source>
</evidence>
<evidence type="ECO:0000256" key="5">
    <source>
        <dbReference type="ARBA" id="ARBA00048200"/>
    </source>
</evidence>
<dbReference type="InterPro" id="IPR036291">
    <property type="entry name" value="NAD(P)-bd_dom_sf"/>
</dbReference>
<dbReference type="EMBL" id="VLLC01000019">
    <property type="protein sequence ID" value="TWI68919.1"/>
    <property type="molecule type" value="Genomic_DNA"/>
</dbReference>
<evidence type="ECO:0000313" key="9">
    <source>
        <dbReference type="Proteomes" id="UP000318307"/>
    </source>
</evidence>
<protein>
    <recommendedName>
        <fullName evidence="4 6">dTDP-4-dehydrorhamnose reductase</fullName>
        <ecNumber evidence="3 6">1.1.1.133</ecNumber>
    </recommendedName>
</protein>
<dbReference type="RefSeq" id="WP_144685502.1">
    <property type="nucleotide sequence ID" value="NZ_VLLC01000019.1"/>
</dbReference>
<dbReference type="OrthoDB" id="9803892at2"/>
<evidence type="ECO:0000259" key="7">
    <source>
        <dbReference type="Pfam" id="PF04321"/>
    </source>
</evidence>
<dbReference type="PANTHER" id="PTHR10491:SF4">
    <property type="entry name" value="METHIONINE ADENOSYLTRANSFERASE 2 SUBUNIT BETA"/>
    <property type="match status" value="1"/>
</dbReference>
<keyword evidence="6" id="KW-0521">NADP</keyword>
<evidence type="ECO:0000256" key="3">
    <source>
        <dbReference type="ARBA" id="ARBA00012929"/>
    </source>
</evidence>
<evidence type="ECO:0000313" key="8">
    <source>
        <dbReference type="EMBL" id="TWI68919.1"/>
    </source>
</evidence>
<comment type="similarity">
    <text evidence="2 6">Belongs to the dTDP-4-dehydrorhamnose reductase family.</text>
</comment>
<organism evidence="8 9">
    <name type="scientific">Desulfobotulus alkaliphilus</name>
    <dbReference type="NCBI Taxonomy" id="622671"/>
    <lineage>
        <taxon>Bacteria</taxon>
        <taxon>Pseudomonadati</taxon>
        <taxon>Thermodesulfobacteriota</taxon>
        <taxon>Desulfobacteria</taxon>
        <taxon>Desulfobacterales</taxon>
        <taxon>Desulfobacteraceae</taxon>
        <taxon>Desulfobotulus</taxon>
    </lineage>
</organism>
<reference evidence="8 9" key="1">
    <citation type="submission" date="2019-07" db="EMBL/GenBank/DDBJ databases">
        <title>Genome sequencing of 100 strains of the haloalkaliphilic chemolithoautotrophic sulfur-oxidizing bacterium Thioalkalivibrio.</title>
        <authorList>
            <person name="Muyzer G."/>
        </authorList>
    </citation>
    <scope>NUCLEOTIDE SEQUENCE [LARGE SCALE GENOMIC DNA]</scope>
    <source>
        <strain evidence="8 9">ASO4-4</strain>
    </source>
</reference>
<dbReference type="Pfam" id="PF04321">
    <property type="entry name" value="RmlD_sub_bind"/>
    <property type="match status" value="1"/>
</dbReference>